<dbReference type="SUPFAM" id="SSF52540">
    <property type="entry name" value="P-loop containing nucleoside triphosphate hydrolases"/>
    <property type="match status" value="1"/>
</dbReference>
<evidence type="ECO:0000256" key="2">
    <source>
        <dbReference type="ARBA" id="ARBA00012906"/>
    </source>
</evidence>
<dbReference type="NCBIfam" id="TIGR00017">
    <property type="entry name" value="cmk"/>
    <property type="match status" value="1"/>
</dbReference>
<protein>
    <recommendedName>
        <fullName evidence="2">(d)CMP kinase</fullName>
        <ecNumber evidence="2">2.7.4.25</ecNumber>
    </recommendedName>
</protein>
<dbReference type="GO" id="GO:0005524">
    <property type="term" value="F:ATP binding"/>
    <property type="evidence" value="ECO:0007669"/>
    <property type="project" value="UniProtKB-KW"/>
</dbReference>
<sequence>MFINGRDVTEAIRGEEATRFASLVAKREKVRSALVIRQKEFRKLPGLVADGRDMGTVVFPDAKLKIYLDASPQERARRRYAELKDKGLNVSLPDLFQSIKERDERDKTRSFSPLKVASDACVLDSTNLSVGEVLEKALATAQGKGLLITN</sequence>
<dbReference type="CDD" id="cd02020">
    <property type="entry name" value="CMPK"/>
    <property type="match status" value="1"/>
</dbReference>
<feature type="domain" description="Cytidylate kinase" evidence="9">
    <location>
        <begin position="1"/>
        <end position="141"/>
    </location>
</feature>
<evidence type="ECO:0000256" key="6">
    <source>
        <dbReference type="ARBA" id="ARBA00022840"/>
    </source>
</evidence>
<proteinExistence type="inferred from homology"/>
<dbReference type="EC" id="2.7.4.25" evidence="2"/>
<dbReference type="EMBL" id="UINC01000195">
    <property type="protein sequence ID" value="SUZ50895.1"/>
    <property type="molecule type" value="Genomic_DNA"/>
</dbReference>
<evidence type="ECO:0000256" key="5">
    <source>
        <dbReference type="ARBA" id="ARBA00022777"/>
    </source>
</evidence>
<gene>
    <name evidence="10" type="ORF">METZ01_LOCUS3749</name>
</gene>
<dbReference type="Pfam" id="PF02224">
    <property type="entry name" value="Cytidylate_kin"/>
    <property type="match status" value="1"/>
</dbReference>
<evidence type="ECO:0000256" key="7">
    <source>
        <dbReference type="ARBA" id="ARBA00047615"/>
    </source>
</evidence>
<comment type="similarity">
    <text evidence="1">Belongs to the cytidylate kinase family. Type 1 subfamily.</text>
</comment>
<dbReference type="InterPro" id="IPR027417">
    <property type="entry name" value="P-loop_NTPase"/>
</dbReference>
<dbReference type="GO" id="GO:0036431">
    <property type="term" value="F:dCMP kinase activity"/>
    <property type="evidence" value="ECO:0007669"/>
    <property type="project" value="InterPro"/>
</dbReference>
<comment type="catalytic activity">
    <reaction evidence="8">
        <text>CMP + ATP = CDP + ADP</text>
        <dbReference type="Rhea" id="RHEA:11600"/>
        <dbReference type="ChEBI" id="CHEBI:30616"/>
        <dbReference type="ChEBI" id="CHEBI:58069"/>
        <dbReference type="ChEBI" id="CHEBI:60377"/>
        <dbReference type="ChEBI" id="CHEBI:456216"/>
        <dbReference type="EC" id="2.7.4.25"/>
    </reaction>
</comment>
<evidence type="ECO:0000256" key="8">
    <source>
        <dbReference type="ARBA" id="ARBA00048478"/>
    </source>
</evidence>
<evidence type="ECO:0000256" key="4">
    <source>
        <dbReference type="ARBA" id="ARBA00022741"/>
    </source>
</evidence>
<evidence type="ECO:0000313" key="10">
    <source>
        <dbReference type="EMBL" id="SUZ50895.1"/>
    </source>
</evidence>
<keyword evidence="6" id="KW-0067">ATP-binding</keyword>
<comment type="catalytic activity">
    <reaction evidence="7">
        <text>dCMP + ATP = dCDP + ADP</text>
        <dbReference type="Rhea" id="RHEA:25094"/>
        <dbReference type="ChEBI" id="CHEBI:30616"/>
        <dbReference type="ChEBI" id="CHEBI:57566"/>
        <dbReference type="ChEBI" id="CHEBI:58593"/>
        <dbReference type="ChEBI" id="CHEBI:456216"/>
        <dbReference type="EC" id="2.7.4.25"/>
    </reaction>
</comment>
<keyword evidence="3" id="KW-0808">Transferase</keyword>
<dbReference type="AlphaFoldDB" id="A0A381N8Q1"/>
<keyword evidence="5" id="KW-0418">Kinase</keyword>
<name>A0A381N8Q1_9ZZZZ</name>
<evidence type="ECO:0000259" key="9">
    <source>
        <dbReference type="Pfam" id="PF02224"/>
    </source>
</evidence>
<keyword evidence="4" id="KW-0547">Nucleotide-binding</keyword>
<accession>A0A381N8Q1</accession>
<dbReference type="Gene3D" id="3.40.50.300">
    <property type="entry name" value="P-loop containing nucleotide triphosphate hydrolases"/>
    <property type="match status" value="1"/>
</dbReference>
<evidence type="ECO:0000256" key="3">
    <source>
        <dbReference type="ARBA" id="ARBA00022679"/>
    </source>
</evidence>
<organism evidence="10">
    <name type="scientific">marine metagenome</name>
    <dbReference type="NCBI Taxonomy" id="408172"/>
    <lineage>
        <taxon>unclassified sequences</taxon>
        <taxon>metagenomes</taxon>
        <taxon>ecological metagenomes</taxon>
    </lineage>
</organism>
<dbReference type="GO" id="GO:0006139">
    <property type="term" value="P:nucleobase-containing compound metabolic process"/>
    <property type="evidence" value="ECO:0007669"/>
    <property type="project" value="InterPro"/>
</dbReference>
<dbReference type="InterPro" id="IPR011994">
    <property type="entry name" value="Cytidylate_kinase_dom"/>
</dbReference>
<evidence type="ECO:0000256" key="1">
    <source>
        <dbReference type="ARBA" id="ARBA00009427"/>
    </source>
</evidence>
<reference evidence="10" key="1">
    <citation type="submission" date="2018-05" db="EMBL/GenBank/DDBJ databases">
        <authorList>
            <person name="Lanie J.A."/>
            <person name="Ng W.-L."/>
            <person name="Kazmierczak K.M."/>
            <person name="Andrzejewski T.M."/>
            <person name="Davidsen T.M."/>
            <person name="Wayne K.J."/>
            <person name="Tettelin H."/>
            <person name="Glass J.I."/>
            <person name="Rusch D."/>
            <person name="Podicherti R."/>
            <person name="Tsui H.-C.T."/>
            <person name="Winkler M.E."/>
        </authorList>
    </citation>
    <scope>NUCLEOTIDE SEQUENCE</scope>
</reference>
<dbReference type="InterPro" id="IPR003136">
    <property type="entry name" value="Cytidylate_kin"/>
</dbReference>